<dbReference type="AlphaFoldDB" id="K8ETB8"/>
<feature type="compositionally biased region" description="Low complexity" evidence="2">
    <location>
        <begin position="7"/>
        <end position="25"/>
    </location>
</feature>
<dbReference type="CDD" id="cd00084">
    <property type="entry name" value="HMG-box_SF"/>
    <property type="match status" value="1"/>
</dbReference>
<dbReference type="GO" id="GO:0003677">
    <property type="term" value="F:DNA binding"/>
    <property type="evidence" value="ECO:0007669"/>
    <property type="project" value="UniProtKB-UniRule"/>
</dbReference>
<keyword evidence="1" id="KW-0238">DNA-binding</keyword>
<dbReference type="KEGG" id="bpg:Bathy03g05270"/>
<evidence type="ECO:0000313" key="5">
    <source>
        <dbReference type="Proteomes" id="UP000198341"/>
    </source>
</evidence>
<dbReference type="InterPro" id="IPR036910">
    <property type="entry name" value="HMG_box_dom_sf"/>
</dbReference>
<keyword evidence="1" id="KW-0539">Nucleus</keyword>
<feature type="region of interest" description="Disordered" evidence="2">
    <location>
        <begin position="1"/>
        <end position="35"/>
    </location>
</feature>
<dbReference type="SUPFAM" id="SSF47095">
    <property type="entry name" value="HMG-box"/>
    <property type="match status" value="1"/>
</dbReference>
<sequence>MPKKRASAATKAAPGSTTTSSTPSGENGTKTNTLPMYRLKSFSDEKSVNHYSIKKHSSGAMLLEGHGKCTNKIPLSARNTQFSSSSLVSRENEEMDFIADVGGDELVNFYVKQLVEQNALREVSKIDDRFSMLRIIAVEEERNGFRIPKEQEKKMKMREMDDEFEEMLRGDSIVPRELSNALFRQTFELAYGKKRAAELRKQSGGSVIEQLLGGLPKHLPAEFEAKSLAELEGLNTAFTPLKNEFPSEASLDNLTLEGLGIEESDPITESAMKPNNGRRNGNEIMESKKILAKEQKKEREAAKKLKAEREKREKKQVKALGGSLIANLFSKSQDKKDNGSNNSINNNNEKKGHHQKDGNDATTMPKLLSGSTKPTMKQEYGAAGAKKEKPLHCLSAYNHFVIQNQSRVATCMPGKSAIQIDKELGKIWRSMRETEKMPYFKKAESDKARWNRIVGTKETLEEEEEDETKEESNGYAPCEAPDEVEEGKETKMTERRELQKVRKEITATLRGIEDSFDLVLEDAEDLKVGAYENAENFLGKLRALSLAMSRVV</sequence>
<feature type="region of interest" description="Disordered" evidence="2">
    <location>
        <begin position="456"/>
        <end position="491"/>
    </location>
</feature>
<evidence type="ECO:0000256" key="2">
    <source>
        <dbReference type="SAM" id="MobiDB-lite"/>
    </source>
</evidence>
<dbReference type="GeneID" id="19017064"/>
<dbReference type="Gene3D" id="1.10.30.10">
    <property type="entry name" value="High mobility group box domain"/>
    <property type="match status" value="1"/>
</dbReference>
<dbReference type="EMBL" id="FO082276">
    <property type="protein sequence ID" value="CCO15705.1"/>
    <property type="molecule type" value="Genomic_DNA"/>
</dbReference>
<proteinExistence type="predicted"/>
<dbReference type="GO" id="GO:0005634">
    <property type="term" value="C:nucleus"/>
    <property type="evidence" value="ECO:0007669"/>
    <property type="project" value="UniProtKB-UniRule"/>
</dbReference>
<dbReference type="Proteomes" id="UP000198341">
    <property type="component" value="Chromosome 3"/>
</dbReference>
<feature type="compositionally biased region" description="Basic and acidic residues" evidence="2">
    <location>
        <begin position="289"/>
        <end position="313"/>
    </location>
</feature>
<name>K8ETB8_9CHLO</name>
<reference evidence="4 5" key="1">
    <citation type="submission" date="2011-10" db="EMBL/GenBank/DDBJ databases">
        <authorList>
            <person name="Genoscope - CEA"/>
        </authorList>
    </citation>
    <scope>NUCLEOTIDE SEQUENCE [LARGE SCALE GENOMIC DNA]</scope>
    <source>
        <strain evidence="4 5">RCC 1105</strain>
    </source>
</reference>
<feature type="region of interest" description="Disordered" evidence="2">
    <location>
        <begin position="289"/>
        <end position="374"/>
    </location>
</feature>
<evidence type="ECO:0000313" key="4">
    <source>
        <dbReference type="EMBL" id="CCO15705.1"/>
    </source>
</evidence>
<dbReference type="SMART" id="SM00398">
    <property type="entry name" value="HMG"/>
    <property type="match status" value="1"/>
</dbReference>
<protein>
    <recommendedName>
        <fullName evidence="3">HMG box domain-containing protein</fullName>
    </recommendedName>
</protein>
<evidence type="ECO:0000259" key="3">
    <source>
        <dbReference type="PROSITE" id="PS50118"/>
    </source>
</evidence>
<dbReference type="InterPro" id="IPR009071">
    <property type="entry name" value="HMG_box_dom"/>
</dbReference>
<dbReference type="Pfam" id="PF00505">
    <property type="entry name" value="HMG_box"/>
    <property type="match status" value="1"/>
</dbReference>
<accession>K8ETB8</accession>
<gene>
    <name evidence="4" type="ORF">Bathy03g05270</name>
</gene>
<evidence type="ECO:0000256" key="1">
    <source>
        <dbReference type="PROSITE-ProRule" id="PRU00267"/>
    </source>
</evidence>
<organism evidence="4 5">
    <name type="scientific">Bathycoccus prasinos</name>
    <dbReference type="NCBI Taxonomy" id="41875"/>
    <lineage>
        <taxon>Eukaryota</taxon>
        <taxon>Viridiplantae</taxon>
        <taxon>Chlorophyta</taxon>
        <taxon>Mamiellophyceae</taxon>
        <taxon>Mamiellales</taxon>
        <taxon>Bathycoccaceae</taxon>
        <taxon>Bathycoccus</taxon>
    </lineage>
</organism>
<feature type="compositionally biased region" description="Acidic residues" evidence="2">
    <location>
        <begin position="460"/>
        <end position="469"/>
    </location>
</feature>
<keyword evidence="5" id="KW-1185">Reference proteome</keyword>
<feature type="domain" description="HMG box" evidence="3">
    <location>
        <begin position="390"/>
        <end position="458"/>
    </location>
</feature>
<feature type="DNA-binding region" description="HMG box" evidence="1">
    <location>
        <begin position="390"/>
        <end position="458"/>
    </location>
</feature>
<dbReference type="RefSeq" id="XP_007514268.1">
    <property type="nucleotide sequence ID" value="XM_007514206.1"/>
</dbReference>
<dbReference type="OrthoDB" id="1919336at2759"/>
<dbReference type="PROSITE" id="PS50118">
    <property type="entry name" value="HMG_BOX_2"/>
    <property type="match status" value="1"/>
</dbReference>